<dbReference type="AlphaFoldDB" id="A0A8T1V9A1"/>
<protein>
    <submittedName>
        <fullName evidence="1">Uncharacterized protein</fullName>
    </submittedName>
</protein>
<comment type="caution">
    <text evidence="1">The sequence shown here is derived from an EMBL/GenBank/DDBJ whole genome shotgun (WGS) entry which is preliminary data.</text>
</comment>
<dbReference type="Proteomes" id="UP000694044">
    <property type="component" value="Unassembled WGS sequence"/>
</dbReference>
<evidence type="ECO:0000313" key="2">
    <source>
        <dbReference type="Proteomes" id="UP000694044"/>
    </source>
</evidence>
<organism evidence="1 2">
    <name type="scientific">Phytophthora pseudosyringae</name>
    <dbReference type="NCBI Taxonomy" id="221518"/>
    <lineage>
        <taxon>Eukaryota</taxon>
        <taxon>Sar</taxon>
        <taxon>Stramenopiles</taxon>
        <taxon>Oomycota</taxon>
        <taxon>Peronosporomycetes</taxon>
        <taxon>Peronosporales</taxon>
        <taxon>Peronosporaceae</taxon>
        <taxon>Phytophthora</taxon>
    </lineage>
</organism>
<proteinExistence type="predicted"/>
<gene>
    <name evidence="1" type="ORF">PHYPSEUDO_012935</name>
</gene>
<name>A0A8T1V9A1_9STRA</name>
<dbReference type="OrthoDB" id="3009604at2759"/>
<evidence type="ECO:0000313" key="1">
    <source>
        <dbReference type="EMBL" id="KAG7376669.1"/>
    </source>
</evidence>
<keyword evidence="2" id="KW-1185">Reference proteome</keyword>
<reference evidence="1" key="1">
    <citation type="submission" date="2021-02" db="EMBL/GenBank/DDBJ databases">
        <authorList>
            <person name="Palmer J.M."/>
        </authorList>
    </citation>
    <scope>NUCLEOTIDE SEQUENCE</scope>
    <source>
        <strain evidence="1">SCRP734</strain>
    </source>
</reference>
<dbReference type="EMBL" id="JAGDFM010000643">
    <property type="protein sequence ID" value="KAG7376669.1"/>
    <property type="molecule type" value="Genomic_DNA"/>
</dbReference>
<accession>A0A8T1V9A1</accession>
<sequence length="331" mass="37750">MPNTRDLLGSCLGTSVAVKIHGMSMNAKTWRALLPKKTSADNNIYYGGFNADEFDVWLDHHPAIFTEHEDEFALLTGKVPLLLSVFARVYNEHDSWEYIVQRVQQDAIVKDWKKLLTKFYEDIDGDQVWKVYALSVDCDVQPNIVDFRFFYEDSELGLCATNEIVLRLLYQVWSKKSAGDALLTRWRDLLPRTLLTVNRSALGFTVEEIIKAQICLQGVVEKKPVPNNWPIKRTRFAPGAEALKLEQVIKTRGTNSWWILLDPVIFNYAGVDMILVTGTELAGINVTIAKTHSSLDPFFNLWRELAESNNLAIKGLFLPQITLSWSRKILT</sequence>